<dbReference type="Proteomes" id="UP000652761">
    <property type="component" value="Unassembled WGS sequence"/>
</dbReference>
<proteinExistence type="predicted"/>
<evidence type="ECO:0000313" key="1">
    <source>
        <dbReference type="EMBL" id="MQL76988.1"/>
    </source>
</evidence>
<accession>A0A843U008</accession>
<reference evidence="1" key="1">
    <citation type="submission" date="2017-07" db="EMBL/GenBank/DDBJ databases">
        <title>Taro Niue Genome Assembly and Annotation.</title>
        <authorList>
            <person name="Atibalentja N."/>
            <person name="Keating K."/>
            <person name="Fields C.J."/>
        </authorList>
    </citation>
    <scope>NUCLEOTIDE SEQUENCE</scope>
    <source>
        <strain evidence="1">Niue_2</strain>
        <tissue evidence="1">Leaf</tissue>
    </source>
</reference>
<dbReference type="EMBL" id="NMUH01000326">
    <property type="protein sequence ID" value="MQL76988.1"/>
    <property type="molecule type" value="Genomic_DNA"/>
</dbReference>
<sequence length="145" mass="15937">MVSRWARRARQHQACLGSEVAVPVVRCCFSHGCSVSLVVTPSCSFPTSWRSGMLGACVVRLWSHVVTPVFRELLCLDGCVPRCCFCIVFDSAGSAGVVFGPTLVVGRGITLFCCFVVLCSRDSLSQEFVAGRLWWRFVRRALPAM</sequence>
<organism evidence="1 2">
    <name type="scientific">Colocasia esculenta</name>
    <name type="common">Wild taro</name>
    <name type="synonym">Arum esculentum</name>
    <dbReference type="NCBI Taxonomy" id="4460"/>
    <lineage>
        <taxon>Eukaryota</taxon>
        <taxon>Viridiplantae</taxon>
        <taxon>Streptophyta</taxon>
        <taxon>Embryophyta</taxon>
        <taxon>Tracheophyta</taxon>
        <taxon>Spermatophyta</taxon>
        <taxon>Magnoliopsida</taxon>
        <taxon>Liliopsida</taxon>
        <taxon>Araceae</taxon>
        <taxon>Aroideae</taxon>
        <taxon>Colocasieae</taxon>
        <taxon>Colocasia</taxon>
    </lineage>
</organism>
<keyword evidence="2" id="KW-1185">Reference proteome</keyword>
<name>A0A843U008_COLES</name>
<gene>
    <name evidence="1" type="ORF">Taro_009392</name>
</gene>
<evidence type="ECO:0000313" key="2">
    <source>
        <dbReference type="Proteomes" id="UP000652761"/>
    </source>
</evidence>
<dbReference type="AlphaFoldDB" id="A0A843U008"/>
<protein>
    <submittedName>
        <fullName evidence="1">Uncharacterized protein</fullName>
    </submittedName>
</protein>
<comment type="caution">
    <text evidence="1">The sequence shown here is derived from an EMBL/GenBank/DDBJ whole genome shotgun (WGS) entry which is preliminary data.</text>
</comment>